<dbReference type="PANTHER" id="PTHR10151">
    <property type="entry name" value="ECTONUCLEOTIDE PYROPHOSPHATASE/PHOSPHODIESTERASE"/>
    <property type="match status" value="1"/>
</dbReference>
<keyword evidence="2" id="KW-0812">Transmembrane</keyword>
<evidence type="ECO:0000256" key="2">
    <source>
        <dbReference type="SAM" id="Phobius"/>
    </source>
</evidence>
<evidence type="ECO:0000313" key="4">
    <source>
        <dbReference type="Proteomes" id="UP000198287"/>
    </source>
</evidence>
<dbReference type="AlphaFoldDB" id="A0A226CWF2"/>
<organism evidence="3 4">
    <name type="scientific">Folsomia candida</name>
    <name type="common">Springtail</name>
    <dbReference type="NCBI Taxonomy" id="158441"/>
    <lineage>
        <taxon>Eukaryota</taxon>
        <taxon>Metazoa</taxon>
        <taxon>Ecdysozoa</taxon>
        <taxon>Arthropoda</taxon>
        <taxon>Hexapoda</taxon>
        <taxon>Collembola</taxon>
        <taxon>Entomobryomorpha</taxon>
        <taxon>Isotomoidea</taxon>
        <taxon>Isotomidae</taxon>
        <taxon>Proisotominae</taxon>
        <taxon>Folsomia</taxon>
    </lineage>
</organism>
<sequence length="649" mass="73507">MVRKGQIAIATFPHGPVRKQTTSSHPINLAFSRLTNRIGGQTHLESTTPSSAPRHEQMWTDKRDRRYWHRLTLHPPFVHFVFMHGHLHIPLVREEDMQSPRGRKNQVTRAHFPFVLRPESESVSPRFIWQLVSQCSPYLVGQLGALANDPCAQPVTQMRVFLQMGVARCGRIFGFVNILLVALFLVVALNKAEVTAYEYHPTSATTTSPASSEETDGSSGVTPPPSPVNKLLVIMMDGFRWDYYDQSKGELRGFPLFLKEGVQAEWVEPIFPSESYPAWTTISTGLHPENHGILANYMFDLKHGAVFDLDDDSSTSKVLWWQDAEPIWITATRQNKKSFLHLWSRCDVPFQEILPHRCSGYRPAPGIDQFRNTLNLAVDSLLKDYELAMVYSEHLDIVGHEFGPYSAELKQTMRDLDDAMYDFLDRMADTGLDDKVNVIVVSDHGMTWIGGGSGTVYVPVGDYVNSSYVYKVLGKGAMMQIAPYSRRIDTVYENLKGRRGFDVYRRDEIPDEYHFKNHRLVQEILLVAQPNFYLQGLQSSQQVPRSPTYVPFRPQRGTHGYTNMTDMRTIFFARGPDFKKGIVHPPIHLVDEYQLFAKLLHLPAQPNNGTWSKVAGMLVSAARRASSSSPGVTLATLLLVPLLLILHND</sequence>
<reference evidence="3 4" key="1">
    <citation type="submission" date="2015-12" db="EMBL/GenBank/DDBJ databases">
        <title>The genome of Folsomia candida.</title>
        <authorList>
            <person name="Faddeeva A."/>
            <person name="Derks M.F."/>
            <person name="Anvar Y."/>
            <person name="Smit S."/>
            <person name="Van Straalen N."/>
            <person name="Roelofs D."/>
        </authorList>
    </citation>
    <scope>NUCLEOTIDE SEQUENCE [LARGE SCALE GENOMIC DNA]</scope>
    <source>
        <strain evidence="3 4">VU population</strain>
        <tissue evidence="3">Whole body</tissue>
    </source>
</reference>
<dbReference type="CDD" id="cd16018">
    <property type="entry name" value="Enpp"/>
    <property type="match status" value="1"/>
</dbReference>
<proteinExistence type="predicted"/>
<dbReference type="Gene3D" id="3.40.720.10">
    <property type="entry name" value="Alkaline Phosphatase, subunit A"/>
    <property type="match status" value="1"/>
</dbReference>
<protein>
    <submittedName>
        <fullName evidence="3">Ectonucleotide pyrophosphatase/phosphodiesterase family member 6</fullName>
    </submittedName>
</protein>
<dbReference type="Proteomes" id="UP000198287">
    <property type="component" value="Unassembled WGS sequence"/>
</dbReference>
<dbReference type="OMA" id="QHEMTRR"/>
<dbReference type="EMBL" id="LNIX01000070">
    <property type="protein sequence ID" value="OXA36847.1"/>
    <property type="molecule type" value="Genomic_DNA"/>
</dbReference>
<evidence type="ECO:0000256" key="1">
    <source>
        <dbReference type="SAM" id="MobiDB-lite"/>
    </source>
</evidence>
<dbReference type="SUPFAM" id="SSF53649">
    <property type="entry name" value="Alkaline phosphatase-like"/>
    <property type="match status" value="1"/>
</dbReference>
<keyword evidence="4" id="KW-1185">Reference proteome</keyword>
<keyword evidence="2" id="KW-1133">Transmembrane helix</keyword>
<dbReference type="Pfam" id="PF01663">
    <property type="entry name" value="Phosphodiest"/>
    <property type="match status" value="1"/>
</dbReference>
<dbReference type="Gene3D" id="3.30.1360.180">
    <property type="match status" value="1"/>
</dbReference>
<dbReference type="InterPro" id="IPR017850">
    <property type="entry name" value="Alkaline_phosphatase_core_sf"/>
</dbReference>
<gene>
    <name evidence="3" type="ORF">Fcan01_28376</name>
</gene>
<evidence type="ECO:0000313" key="3">
    <source>
        <dbReference type="EMBL" id="OXA36847.1"/>
    </source>
</evidence>
<feature type="compositionally biased region" description="Low complexity" evidence="1">
    <location>
        <begin position="201"/>
        <end position="221"/>
    </location>
</feature>
<keyword evidence="2" id="KW-0472">Membrane</keyword>
<name>A0A226CWF2_FOLCA</name>
<dbReference type="STRING" id="158441.A0A226CWF2"/>
<dbReference type="PANTHER" id="PTHR10151:SF120">
    <property type="entry name" value="BIS(5'-ADENOSYL)-TRIPHOSPHATASE"/>
    <property type="match status" value="1"/>
</dbReference>
<accession>A0A226CWF2</accession>
<dbReference type="GO" id="GO:0016787">
    <property type="term" value="F:hydrolase activity"/>
    <property type="evidence" value="ECO:0007669"/>
    <property type="project" value="UniProtKB-ARBA"/>
</dbReference>
<dbReference type="InterPro" id="IPR002591">
    <property type="entry name" value="Phosphodiest/P_Trfase"/>
</dbReference>
<comment type="caution">
    <text evidence="3">The sequence shown here is derived from an EMBL/GenBank/DDBJ whole genome shotgun (WGS) entry which is preliminary data.</text>
</comment>
<dbReference type="OrthoDB" id="415411at2759"/>
<feature type="transmembrane region" description="Helical" evidence="2">
    <location>
        <begin position="172"/>
        <end position="189"/>
    </location>
</feature>
<feature type="region of interest" description="Disordered" evidence="1">
    <location>
        <begin position="200"/>
        <end position="225"/>
    </location>
</feature>